<evidence type="ECO:0000256" key="1">
    <source>
        <dbReference type="ARBA" id="ARBA00004123"/>
    </source>
</evidence>
<keyword evidence="7" id="KW-1185">Reference proteome</keyword>
<keyword evidence="2" id="KW-0507">mRNA processing</keyword>
<dbReference type="GO" id="GO:0005634">
    <property type="term" value="C:nucleus"/>
    <property type="evidence" value="ECO:0007669"/>
    <property type="project" value="UniProtKB-SubCell"/>
</dbReference>
<protein>
    <recommendedName>
        <fullName evidence="5">Phosphatase PP2A regulatory subunit A/Splicing factor 3B subunit 1-like HEAT repeat domain-containing protein</fullName>
    </recommendedName>
</protein>
<dbReference type="EMBL" id="JAHRHJ020000002">
    <property type="protein sequence ID" value="KAH9326843.1"/>
    <property type="molecule type" value="Genomic_DNA"/>
</dbReference>
<feature type="non-terminal residue" evidence="6">
    <location>
        <position position="123"/>
    </location>
</feature>
<evidence type="ECO:0000259" key="5">
    <source>
        <dbReference type="Pfam" id="PF22646"/>
    </source>
</evidence>
<feature type="domain" description="Phosphatase PP2A regulatory subunit A/Splicing factor 3B subunit 1-like HEAT repeat" evidence="5">
    <location>
        <begin position="10"/>
        <end position="52"/>
    </location>
</feature>
<keyword evidence="3" id="KW-0677">Repeat</keyword>
<evidence type="ECO:0000256" key="2">
    <source>
        <dbReference type="ARBA" id="ARBA00022664"/>
    </source>
</evidence>
<dbReference type="GO" id="GO:0000245">
    <property type="term" value="P:spliceosomal complex assembly"/>
    <property type="evidence" value="ECO:0007669"/>
    <property type="project" value="InterPro"/>
</dbReference>
<dbReference type="GO" id="GO:0003729">
    <property type="term" value="F:mRNA binding"/>
    <property type="evidence" value="ECO:0007669"/>
    <property type="project" value="InterPro"/>
</dbReference>
<gene>
    <name evidence="6" type="ORF">KI387_007021</name>
</gene>
<evidence type="ECO:0000313" key="6">
    <source>
        <dbReference type="EMBL" id="KAH9326843.1"/>
    </source>
</evidence>
<evidence type="ECO:0000256" key="3">
    <source>
        <dbReference type="ARBA" id="ARBA00022737"/>
    </source>
</evidence>
<dbReference type="SUPFAM" id="SSF48371">
    <property type="entry name" value="ARM repeat"/>
    <property type="match status" value="1"/>
</dbReference>
<dbReference type="InterPro" id="IPR054573">
    <property type="entry name" value="PP2A/SF3B1-like_HEAT"/>
</dbReference>
<comment type="caution">
    <text evidence="6">The sequence shown here is derived from an EMBL/GenBank/DDBJ whole genome shotgun (WGS) entry which is preliminary data.</text>
</comment>
<proteinExistence type="predicted"/>
<evidence type="ECO:0000256" key="4">
    <source>
        <dbReference type="ARBA" id="ARBA00023242"/>
    </source>
</evidence>
<name>A0AA38GR77_TAXCH</name>
<dbReference type="AlphaFoldDB" id="A0AA38GR77"/>
<dbReference type="InterPro" id="IPR016024">
    <property type="entry name" value="ARM-type_fold"/>
</dbReference>
<organism evidence="6 7">
    <name type="scientific">Taxus chinensis</name>
    <name type="common">Chinese yew</name>
    <name type="synonym">Taxus wallichiana var. chinensis</name>
    <dbReference type="NCBI Taxonomy" id="29808"/>
    <lineage>
        <taxon>Eukaryota</taxon>
        <taxon>Viridiplantae</taxon>
        <taxon>Streptophyta</taxon>
        <taxon>Embryophyta</taxon>
        <taxon>Tracheophyta</taxon>
        <taxon>Spermatophyta</taxon>
        <taxon>Pinopsida</taxon>
        <taxon>Pinidae</taxon>
        <taxon>Conifers II</taxon>
        <taxon>Cupressales</taxon>
        <taxon>Taxaceae</taxon>
        <taxon>Taxus</taxon>
    </lineage>
</organism>
<comment type="subcellular location">
    <subcellularLocation>
        <location evidence="1">Nucleus</location>
    </subcellularLocation>
</comment>
<dbReference type="Proteomes" id="UP000824469">
    <property type="component" value="Unassembled WGS sequence"/>
</dbReference>
<reference evidence="6 7" key="1">
    <citation type="journal article" date="2021" name="Nat. Plants">
        <title>The Taxus genome provides insights into paclitaxel biosynthesis.</title>
        <authorList>
            <person name="Xiong X."/>
            <person name="Gou J."/>
            <person name="Liao Q."/>
            <person name="Li Y."/>
            <person name="Zhou Q."/>
            <person name="Bi G."/>
            <person name="Li C."/>
            <person name="Du R."/>
            <person name="Wang X."/>
            <person name="Sun T."/>
            <person name="Guo L."/>
            <person name="Liang H."/>
            <person name="Lu P."/>
            <person name="Wu Y."/>
            <person name="Zhang Z."/>
            <person name="Ro D.K."/>
            <person name="Shang Y."/>
            <person name="Huang S."/>
            <person name="Yan J."/>
        </authorList>
    </citation>
    <scope>NUCLEOTIDE SEQUENCE [LARGE SCALE GENOMIC DNA]</scope>
    <source>
        <strain evidence="6">Ta-2019</strain>
    </source>
</reference>
<accession>A0AA38GR77</accession>
<evidence type="ECO:0000313" key="7">
    <source>
        <dbReference type="Proteomes" id="UP000824469"/>
    </source>
</evidence>
<sequence>VCQNHVCTMVAIVVETCSPFTVLPALMNEYRVQELNVQNGVLKSLSFLFEYIGEMGKNYIYATTPLIKDALMDRDLMHWQTTVSIVKNMALGVEGLGCEDTFLHLLKGNIHWPLLKAIRYGRT</sequence>
<dbReference type="InterPro" id="IPR038737">
    <property type="entry name" value="SF3b_su1-like"/>
</dbReference>
<dbReference type="Pfam" id="PF22646">
    <property type="entry name" value="PPP2R1A-like_HEAT"/>
    <property type="match status" value="1"/>
</dbReference>
<dbReference type="PANTHER" id="PTHR12097">
    <property type="entry name" value="SPLICING FACTOR 3B, SUBUNIT 1-RELATED"/>
    <property type="match status" value="1"/>
</dbReference>
<keyword evidence="4" id="KW-0539">Nucleus</keyword>
<feature type="non-terminal residue" evidence="6">
    <location>
        <position position="1"/>
    </location>
</feature>